<accession>A0ABR1KFJ4</accession>
<keyword evidence="5" id="KW-0520">NAD</keyword>
<keyword evidence="4" id="KW-0560">Oxidoreductase</keyword>
<proteinExistence type="inferred from homology"/>
<sequence>MSKQSLAIIGSGWAGFTLSQKASLAKYDVTVISPIRTIQYTPLLASAACGLFNFRLAEEPVRRKKRADVKYFKAIADDIDFEKRVIHCKTSTRIGDEDPSNFEVRYDKVCIAPGCDIQDFGTPGAKEHALFLRTTSDARIIQQRILEMLDKASLPTTSEAEQRDILNIRIVGGGAIGIEAAAELYDLWNEEMRFLYPHLDGKVTITIHDVAPQILSTFDSRLSEYATQSLRGKHVQLKTSSHIQKVEADAIFTKEDGRLPFGLLIWATGNKASSLVEKLPVKRPDHGLPRILTDKYLRVLRPDGSPMEDVYGLGDAADIEGESLPTLAEVALQKGEYLANILNSDETTALQPFQHKQRALLAYLGRHDGIIGGRQDWTGASAWLAWRSGSLAWTRSWRRRIFISISWLFVWFGGRDIARP</sequence>
<dbReference type="Proteomes" id="UP001363622">
    <property type="component" value="Unassembled WGS sequence"/>
</dbReference>
<dbReference type="PANTHER" id="PTHR43706">
    <property type="entry name" value="NADH DEHYDROGENASE"/>
    <property type="match status" value="1"/>
</dbReference>
<keyword evidence="8" id="KW-1185">Reference proteome</keyword>
<dbReference type="InterPro" id="IPR036188">
    <property type="entry name" value="FAD/NAD-bd_sf"/>
</dbReference>
<evidence type="ECO:0000313" key="7">
    <source>
        <dbReference type="EMBL" id="KAK7513210.1"/>
    </source>
</evidence>
<dbReference type="PRINTS" id="PR00411">
    <property type="entry name" value="PNDRDTASEI"/>
</dbReference>
<evidence type="ECO:0000256" key="4">
    <source>
        <dbReference type="ARBA" id="ARBA00023002"/>
    </source>
</evidence>
<dbReference type="Gene3D" id="3.50.50.100">
    <property type="match status" value="1"/>
</dbReference>
<dbReference type="PANTHER" id="PTHR43706:SF17">
    <property type="entry name" value="NADH DEHYDROGENASE (EUROFUNG)"/>
    <property type="match status" value="1"/>
</dbReference>
<evidence type="ECO:0000256" key="1">
    <source>
        <dbReference type="ARBA" id="ARBA00005272"/>
    </source>
</evidence>
<evidence type="ECO:0000313" key="8">
    <source>
        <dbReference type="Proteomes" id="UP001363622"/>
    </source>
</evidence>
<protein>
    <recommendedName>
        <fullName evidence="6">FAD/NAD(P)-binding domain-containing protein</fullName>
    </recommendedName>
</protein>
<evidence type="ECO:0000256" key="2">
    <source>
        <dbReference type="ARBA" id="ARBA00022630"/>
    </source>
</evidence>
<evidence type="ECO:0000259" key="6">
    <source>
        <dbReference type="Pfam" id="PF07992"/>
    </source>
</evidence>
<name>A0ABR1KFJ4_9PEZI</name>
<dbReference type="SUPFAM" id="SSF51905">
    <property type="entry name" value="FAD/NAD(P)-binding domain"/>
    <property type="match status" value="2"/>
</dbReference>
<comment type="caution">
    <text evidence="7">The sequence shown here is derived from an EMBL/GenBank/DDBJ whole genome shotgun (WGS) entry which is preliminary data.</text>
</comment>
<dbReference type="InterPro" id="IPR023753">
    <property type="entry name" value="FAD/NAD-binding_dom"/>
</dbReference>
<organism evidence="7 8">
    <name type="scientific">Phyllosticta citriasiana</name>
    <dbReference type="NCBI Taxonomy" id="595635"/>
    <lineage>
        <taxon>Eukaryota</taxon>
        <taxon>Fungi</taxon>
        <taxon>Dikarya</taxon>
        <taxon>Ascomycota</taxon>
        <taxon>Pezizomycotina</taxon>
        <taxon>Dothideomycetes</taxon>
        <taxon>Dothideomycetes incertae sedis</taxon>
        <taxon>Botryosphaeriales</taxon>
        <taxon>Phyllostictaceae</taxon>
        <taxon>Phyllosticta</taxon>
    </lineage>
</organism>
<comment type="similarity">
    <text evidence="1">Belongs to the NADH dehydrogenase family.</text>
</comment>
<keyword evidence="2" id="KW-0285">Flavoprotein</keyword>
<gene>
    <name evidence="7" type="ORF">IWZ03DRAFT_315776</name>
</gene>
<dbReference type="PRINTS" id="PR00368">
    <property type="entry name" value="FADPNR"/>
</dbReference>
<dbReference type="InterPro" id="IPR045024">
    <property type="entry name" value="NDH-2"/>
</dbReference>
<reference evidence="7 8" key="1">
    <citation type="submission" date="2024-04" db="EMBL/GenBank/DDBJ databases">
        <title>Phyllosticta paracitricarpa is synonymous to the EU quarantine fungus P. citricarpa based on phylogenomic analyses.</title>
        <authorList>
            <consortium name="Lawrence Berkeley National Laboratory"/>
            <person name="Van Ingen-Buijs V.A."/>
            <person name="Van Westerhoven A.C."/>
            <person name="Haridas S."/>
            <person name="Skiadas P."/>
            <person name="Martin F."/>
            <person name="Groenewald J.Z."/>
            <person name="Crous P.W."/>
            <person name="Seidl M.F."/>
        </authorList>
    </citation>
    <scope>NUCLEOTIDE SEQUENCE [LARGE SCALE GENOMIC DNA]</scope>
    <source>
        <strain evidence="7 8">CBS 123371</strain>
    </source>
</reference>
<keyword evidence="3" id="KW-0274">FAD</keyword>
<evidence type="ECO:0000256" key="5">
    <source>
        <dbReference type="ARBA" id="ARBA00023027"/>
    </source>
</evidence>
<feature type="domain" description="FAD/NAD(P)-binding" evidence="6">
    <location>
        <begin position="5"/>
        <end position="335"/>
    </location>
</feature>
<evidence type="ECO:0000256" key="3">
    <source>
        <dbReference type="ARBA" id="ARBA00022827"/>
    </source>
</evidence>
<dbReference type="Pfam" id="PF07992">
    <property type="entry name" value="Pyr_redox_2"/>
    <property type="match status" value="1"/>
</dbReference>
<dbReference type="EMBL" id="JBBPHU010000010">
    <property type="protein sequence ID" value="KAK7513210.1"/>
    <property type="molecule type" value="Genomic_DNA"/>
</dbReference>